<name>A0A7Y4H245_9BRAD</name>
<dbReference type="EMBL" id="JAAVLW010000002">
    <property type="protein sequence ID" value="NOJ46250.1"/>
    <property type="molecule type" value="Genomic_DNA"/>
</dbReference>
<protein>
    <submittedName>
        <fullName evidence="2">Uncharacterized protein</fullName>
    </submittedName>
</protein>
<evidence type="ECO:0000313" key="3">
    <source>
        <dbReference type="Proteomes" id="UP000528734"/>
    </source>
</evidence>
<evidence type="ECO:0000256" key="1">
    <source>
        <dbReference type="SAM" id="MobiDB-lite"/>
    </source>
</evidence>
<organism evidence="2 3">
    <name type="scientific">Bradyrhizobium archetypum</name>
    <dbReference type="NCBI Taxonomy" id="2721160"/>
    <lineage>
        <taxon>Bacteria</taxon>
        <taxon>Pseudomonadati</taxon>
        <taxon>Pseudomonadota</taxon>
        <taxon>Alphaproteobacteria</taxon>
        <taxon>Hyphomicrobiales</taxon>
        <taxon>Nitrobacteraceae</taxon>
        <taxon>Bradyrhizobium</taxon>
    </lineage>
</organism>
<dbReference type="Proteomes" id="UP000528734">
    <property type="component" value="Unassembled WGS sequence"/>
</dbReference>
<evidence type="ECO:0000313" key="2">
    <source>
        <dbReference type="EMBL" id="NOJ46250.1"/>
    </source>
</evidence>
<reference evidence="2 3" key="1">
    <citation type="submission" date="2020-03" db="EMBL/GenBank/DDBJ databases">
        <title>Bradyrhizobium diversity isolated from nodules of Muelleranthus trifoliolatus.</title>
        <authorList>
            <person name="Klepa M."/>
            <person name="Helene L."/>
            <person name="Hungria M."/>
        </authorList>
    </citation>
    <scope>NUCLEOTIDE SEQUENCE [LARGE SCALE GENOMIC DNA]</scope>
    <source>
        <strain evidence="2 3">WSM 1744</strain>
    </source>
</reference>
<comment type="caution">
    <text evidence="2">The sequence shown here is derived from an EMBL/GenBank/DDBJ whole genome shotgun (WGS) entry which is preliminary data.</text>
</comment>
<gene>
    <name evidence="2" type="ORF">HCN50_08320</name>
</gene>
<dbReference type="AlphaFoldDB" id="A0A7Y4H245"/>
<keyword evidence="3" id="KW-1185">Reference proteome</keyword>
<sequence length="48" mass="5335">MASEEALDKPAANGREPTRNEHSEQSQPPQIQPPLLNEGPELERDSHC</sequence>
<accession>A0A7Y4H245</accession>
<feature type="region of interest" description="Disordered" evidence="1">
    <location>
        <begin position="1"/>
        <end position="48"/>
    </location>
</feature>
<dbReference type="RefSeq" id="WP_171709105.1">
    <property type="nucleotide sequence ID" value="NZ_JAAVLW010000002.1"/>
</dbReference>
<proteinExistence type="predicted"/>